<dbReference type="Proteomes" id="UP000322000">
    <property type="component" value="Chromosome 8"/>
</dbReference>
<sequence>MAFKFCVCLCLLQMIVFGDFTIYETIIRQPIVLDNCNMTECAPPCPGAAPPVECPANVPYCHFGCACYTNCDIGVVTCFQIRDCLEVRRFFTKRRRITNLE</sequence>
<reference evidence="3" key="1">
    <citation type="submission" date="2025-08" db="UniProtKB">
        <authorList>
            <consortium name="RefSeq"/>
        </authorList>
    </citation>
    <scope>IDENTIFICATION</scope>
</reference>
<dbReference type="InParanoid" id="A0A7E5VUR7"/>
<feature type="chain" id="PRO_5028801313" evidence="1">
    <location>
        <begin position="19"/>
        <end position="101"/>
    </location>
</feature>
<evidence type="ECO:0000313" key="2">
    <source>
        <dbReference type="Proteomes" id="UP000322000"/>
    </source>
</evidence>
<evidence type="ECO:0000256" key="1">
    <source>
        <dbReference type="SAM" id="SignalP"/>
    </source>
</evidence>
<evidence type="ECO:0000313" key="3">
    <source>
        <dbReference type="RefSeq" id="XP_026732085.1"/>
    </source>
</evidence>
<keyword evidence="1" id="KW-0732">Signal</keyword>
<dbReference type="AlphaFoldDB" id="A0A7E5VUR7"/>
<dbReference type="RefSeq" id="XP_026732085.1">
    <property type="nucleotide sequence ID" value="XM_026876284.1"/>
</dbReference>
<dbReference type="OrthoDB" id="7473038at2759"/>
<feature type="signal peptide" evidence="1">
    <location>
        <begin position="1"/>
        <end position="18"/>
    </location>
</feature>
<accession>A0A7E5VUR7</accession>
<organism evidence="2 3">
    <name type="scientific">Trichoplusia ni</name>
    <name type="common">Cabbage looper</name>
    <dbReference type="NCBI Taxonomy" id="7111"/>
    <lineage>
        <taxon>Eukaryota</taxon>
        <taxon>Metazoa</taxon>
        <taxon>Ecdysozoa</taxon>
        <taxon>Arthropoda</taxon>
        <taxon>Hexapoda</taxon>
        <taxon>Insecta</taxon>
        <taxon>Pterygota</taxon>
        <taxon>Neoptera</taxon>
        <taxon>Endopterygota</taxon>
        <taxon>Lepidoptera</taxon>
        <taxon>Glossata</taxon>
        <taxon>Ditrysia</taxon>
        <taxon>Noctuoidea</taxon>
        <taxon>Noctuidae</taxon>
        <taxon>Plusiinae</taxon>
        <taxon>Trichoplusia</taxon>
    </lineage>
</organism>
<protein>
    <submittedName>
        <fullName evidence="3">Uncharacterized protein LOC113496899</fullName>
    </submittedName>
</protein>
<gene>
    <name evidence="3" type="primary">LOC113496899</name>
</gene>
<proteinExistence type="predicted"/>
<name>A0A7E5VUR7_TRINI</name>
<dbReference type="GeneID" id="113496899"/>
<keyword evidence="2" id="KW-1185">Reference proteome</keyword>
<dbReference type="KEGG" id="tnl:113496899"/>